<organism evidence="2 3">
    <name type="scientific">Christiangramia antarctica</name>
    <dbReference type="NCBI Taxonomy" id="2058158"/>
    <lineage>
        <taxon>Bacteria</taxon>
        <taxon>Pseudomonadati</taxon>
        <taxon>Bacteroidota</taxon>
        <taxon>Flavobacteriia</taxon>
        <taxon>Flavobacteriales</taxon>
        <taxon>Flavobacteriaceae</taxon>
        <taxon>Christiangramia</taxon>
    </lineage>
</organism>
<evidence type="ECO:0000256" key="1">
    <source>
        <dbReference type="SAM" id="SignalP"/>
    </source>
</evidence>
<keyword evidence="3" id="KW-1185">Reference proteome</keyword>
<protein>
    <recommendedName>
        <fullName evidence="4">Outer membrane protein beta-barrel domain-containing protein</fullName>
    </recommendedName>
</protein>
<evidence type="ECO:0008006" key="4">
    <source>
        <dbReference type="Google" id="ProtNLM"/>
    </source>
</evidence>
<dbReference type="RefSeq" id="WP_251742290.1">
    <property type="nucleotide sequence ID" value="NZ_JBHUOJ010000041.1"/>
</dbReference>
<evidence type="ECO:0000313" key="3">
    <source>
        <dbReference type="Proteomes" id="UP001597438"/>
    </source>
</evidence>
<name>A0ABW5XAR7_9FLAO</name>
<dbReference type="EMBL" id="JBHUOJ010000041">
    <property type="protein sequence ID" value="MFD2835547.1"/>
    <property type="molecule type" value="Genomic_DNA"/>
</dbReference>
<keyword evidence="1" id="KW-0732">Signal</keyword>
<reference evidence="3" key="1">
    <citation type="journal article" date="2019" name="Int. J. Syst. Evol. Microbiol.">
        <title>The Global Catalogue of Microorganisms (GCM) 10K type strain sequencing project: providing services to taxonomists for standard genome sequencing and annotation.</title>
        <authorList>
            <consortium name="The Broad Institute Genomics Platform"/>
            <consortium name="The Broad Institute Genome Sequencing Center for Infectious Disease"/>
            <person name="Wu L."/>
            <person name="Ma J."/>
        </authorList>
    </citation>
    <scope>NUCLEOTIDE SEQUENCE [LARGE SCALE GENOMIC DNA]</scope>
    <source>
        <strain evidence="3">KCTC 52925</strain>
    </source>
</reference>
<proteinExistence type="predicted"/>
<evidence type="ECO:0000313" key="2">
    <source>
        <dbReference type="EMBL" id="MFD2835547.1"/>
    </source>
</evidence>
<feature type="signal peptide" evidence="1">
    <location>
        <begin position="1"/>
        <end position="22"/>
    </location>
</feature>
<dbReference type="Proteomes" id="UP001597438">
    <property type="component" value="Unassembled WGS sequence"/>
</dbReference>
<gene>
    <name evidence="2" type="ORF">ACFSYS_19800</name>
</gene>
<feature type="chain" id="PRO_5047345137" description="Outer membrane protein beta-barrel domain-containing protein" evidence="1">
    <location>
        <begin position="23"/>
        <end position="223"/>
    </location>
</feature>
<sequence>MKTILKFTLAMLIMGITNQGFSQNVSEQTVTSDHEVNVRPIRIGFKLGFPNLIGGNLEYVLPLLNNKIAVSADYSRFKSSNIIKALGVEDTDDVDMSVSFLEGGLNYYIFKPGDGLYAGVSYNRLKFDGTIFDFFESQTEEGKYGDGIVDFTNSSFNLKIGIKMGGLFYFRPEVGYAFTAFPTEIPVEVRFEDGTTEQQTYDTYTTDIIHNGLIFNIGLGFAF</sequence>
<comment type="caution">
    <text evidence="2">The sequence shown here is derived from an EMBL/GenBank/DDBJ whole genome shotgun (WGS) entry which is preliminary data.</text>
</comment>
<accession>A0ABW5XAR7</accession>